<gene>
    <name evidence="1" type="ORF">B296_00003898</name>
</gene>
<dbReference type="EMBL" id="AMZH03000897">
    <property type="protein sequence ID" value="RRT81503.1"/>
    <property type="molecule type" value="Genomic_DNA"/>
</dbReference>
<dbReference type="Proteomes" id="UP000287651">
    <property type="component" value="Unassembled WGS sequence"/>
</dbReference>
<evidence type="ECO:0000313" key="2">
    <source>
        <dbReference type="Proteomes" id="UP000287651"/>
    </source>
</evidence>
<comment type="caution">
    <text evidence="1">The sequence shown here is derived from an EMBL/GenBank/DDBJ whole genome shotgun (WGS) entry which is preliminary data.</text>
</comment>
<dbReference type="AlphaFoldDB" id="A0A427AZ27"/>
<reference evidence="1 2" key="1">
    <citation type="journal article" date="2014" name="Agronomy (Basel)">
        <title>A Draft Genome Sequence for Ensete ventricosum, the Drought-Tolerant Tree Against Hunger.</title>
        <authorList>
            <person name="Harrison J."/>
            <person name="Moore K.A."/>
            <person name="Paszkiewicz K."/>
            <person name="Jones T."/>
            <person name="Grant M."/>
            <person name="Ambacheew D."/>
            <person name="Muzemil S."/>
            <person name="Studholme D.J."/>
        </authorList>
    </citation>
    <scope>NUCLEOTIDE SEQUENCE [LARGE SCALE GENOMIC DNA]</scope>
</reference>
<sequence length="89" mass="9274">MVAKGSSDGGGGRGQQQHRLRLLCDFVAASGVGCSKGATAIGGRRGSDVHGYYGEDNSGMEQETAAFVFNLLLATIKIVGSERLLRIAM</sequence>
<name>A0A427AZ27_ENSVE</name>
<evidence type="ECO:0000313" key="1">
    <source>
        <dbReference type="EMBL" id="RRT81503.1"/>
    </source>
</evidence>
<proteinExistence type="predicted"/>
<accession>A0A427AZ27</accession>
<protein>
    <submittedName>
        <fullName evidence="1">Uncharacterized protein</fullName>
    </submittedName>
</protein>
<organism evidence="1 2">
    <name type="scientific">Ensete ventricosum</name>
    <name type="common">Abyssinian banana</name>
    <name type="synonym">Musa ensete</name>
    <dbReference type="NCBI Taxonomy" id="4639"/>
    <lineage>
        <taxon>Eukaryota</taxon>
        <taxon>Viridiplantae</taxon>
        <taxon>Streptophyta</taxon>
        <taxon>Embryophyta</taxon>
        <taxon>Tracheophyta</taxon>
        <taxon>Spermatophyta</taxon>
        <taxon>Magnoliopsida</taxon>
        <taxon>Liliopsida</taxon>
        <taxon>Zingiberales</taxon>
        <taxon>Musaceae</taxon>
        <taxon>Ensete</taxon>
    </lineage>
</organism>